<keyword evidence="5" id="KW-0547">Nucleotide-binding</keyword>
<reference evidence="12 13" key="1">
    <citation type="journal article" date="2022" name="Nat. Ecol. Evol.">
        <title>A masculinizing supergene underlies an exaggerated male reproductive morph in a spider.</title>
        <authorList>
            <person name="Hendrickx F."/>
            <person name="De Corte Z."/>
            <person name="Sonet G."/>
            <person name="Van Belleghem S.M."/>
            <person name="Kostlbacher S."/>
            <person name="Vangestel C."/>
        </authorList>
    </citation>
    <scope>NUCLEOTIDE SEQUENCE [LARGE SCALE GENOMIC DNA]</scope>
    <source>
        <strain evidence="12">W744_W776</strain>
    </source>
</reference>
<dbReference type="InterPro" id="IPR017926">
    <property type="entry name" value="GATASE"/>
</dbReference>
<keyword evidence="13" id="KW-1185">Reference proteome</keyword>
<feature type="non-terminal residue" evidence="12">
    <location>
        <position position="1"/>
    </location>
</feature>
<accession>A0AAV6TS75</accession>
<name>A0AAV6TS75_9ARAC</name>
<dbReference type="GO" id="GO:0019856">
    <property type="term" value="P:pyrimidine nucleobase biosynthetic process"/>
    <property type="evidence" value="ECO:0007669"/>
    <property type="project" value="TreeGrafter"/>
</dbReference>
<dbReference type="AlphaFoldDB" id="A0AAV6TS75"/>
<evidence type="ECO:0000256" key="4">
    <source>
        <dbReference type="ARBA" id="ARBA00022598"/>
    </source>
</evidence>
<dbReference type="Pfam" id="PF00117">
    <property type="entry name" value="GATase"/>
    <property type="match status" value="1"/>
</dbReference>
<dbReference type="InterPro" id="IPR029062">
    <property type="entry name" value="Class_I_gatase-like"/>
</dbReference>
<sequence>QSRGSSPGLFGICLGFQLAVVEFARNVICWEDAHSAEMAPSDDSSHKIVVIEMPEHHTGIMGGTMRLGKKTTMFKIREDRQKSILWQLYGKPDSIEERHRHRYEVDKNFVPDFEKAGLKFFGEDETGERLEILELQDHPYFVAVQFHPEYISRPTRPSPPYLGLILASCNLLEEHLKESPMC</sequence>
<dbReference type="InterPro" id="IPR004468">
    <property type="entry name" value="CTP_synthase"/>
</dbReference>
<dbReference type="SUPFAM" id="SSF52317">
    <property type="entry name" value="Class I glutamine amidotransferase-like"/>
    <property type="match status" value="1"/>
</dbReference>
<organism evidence="12 13">
    <name type="scientific">Oedothorax gibbosus</name>
    <dbReference type="NCBI Taxonomy" id="931172"/>
    <lineage>
        <taxon>Eukaryota</taxon>
        <taxon>Metazoa</taxon>
        <taxon>Ecdysozoa</taxon>
        <taxon>Arthropoda</taxon>
        <taxon>Chelicerata</taxon>
        <taxon>Arachnida</taxon>
        <taxon>Araneae</taxon>
        <taxon>Araneomorphae</taxon>
        <taxon>Entelegynae</taxon>
        <taxon>Araneoidea</taxon>
        <taxon>Linyphiidae</taxon>
        <taxon>Erigoninae</taxon>
        <taxon>Oedothorax</taxon>
    </lineage>
</organism>
<evidence type="ECO:0000313" key="13">
    <source>
        <dbReference type="Proteomes" id="UP000827092"/>
    </source>
</evidence>
<keyword evidence="10" id="KW-0732">Signal</keyword>
<evidence type="ECO:0000256" key="10">
    <source>
        <dbReference type="SAM" id="SignalP"/>
    </source>
</evidence>
<feature type="signal peptide" evidence="10">
    <location>
        <begin position="1"/>
        <end position="23"/>
    </location>
</feature>
<dbReference type="EC" id="6.3.4.2" evidence="3"/>
<keyword evidence="4" id="KW-0436">Ligase</keyword>
<dbReference type="GO" id="GO:0006241">
    <property type="term" value="P:CTP biosynthetic process"/>
    <property type="evidence" value="ECO:0007669"/>
    <property type="project" value="TreeGrafter"/>
</dbReference>
<dbReference type="Proteomes" id="UP000827092">
    <property type="component" value="Unassembled WGS sequence"/>
</dbReference>
<dbReference type="PANTHER" id="PTHR11550:SF0">
    <property type="entry name" value="CTP SYNTHASE-RELATED"/>
    <property type="match status" value="1"/>
</dbReference>
<keyword evidence="6" id="KW-0067">ATP-binding</keyword>
<dbReference type="Gene3D" id="3.40.50.880">
    <property type="match status" value="1"/>
</dbReference>
<feature type="chain" id="PRO_5043652879" description="CTP synthase (glutamine hydrolyzing)" evidence="10">
    <location>
        <begin position="24"/>
        <end position="182"/>
    </location>
</feature>
<keyword evidence="7" id="KW-0315">Glutamine amidotransferase</keyword>
<evidence type="ECO:0000256" key="9">
    <source>
        <dbReference type="ARBA" id="ARBA00047781"/>
    </source>
</evidence>
<dbReference type="GO" id="GO:0097268">
    <property type="term" value="C:cytoophidium"/>
    <property type="evidence" value="ECO:0007669"/>
    <property type="project" value="TreeGrafter"/>
</dbReference>
<dbReference type="PANTHER" id="PTHR11550">
    <property type="entry name" value="CTP SYNTHASE"/>
    <property type="match status" value="1"/>
</dbReference>
<dbReference type="GO" id="GO:0042802">
    <property type="term" value="F:identical protein binding"/>
    <property type="evidence" value="ECO:0007669"/>
    <property type="project" value="TreeGrafter"/>
</dbReference>
<comment type="pathway">
    <text evidence="1">Pyrimidine metabolism; CTP biosynthesis via de novo pathway; CTP from UDP: step 2/2.</text>
</comment>
<evidence type="ECO:0000256" key="5">
    <source>
        <dbReference type="ARBA" id="ARBA00022741"/>
    </source>
</evidence>
<evidence type="ECO:0000256" key="2">
    <source>
        <dbReference type="ARBA" id="ARBA00007533"/>
    </source>
</evidence>
<gene>
    <name evidence="12" type="ORF">JTE90_014222</name>
</gene>
<proteinExistence type="inferred from homology"/>
<evidence type="ECO:0000259" key="11">
    <source>
        <dbReference type="Pfam" id="PF00117"/>
    </source>
</evidence>
<protein>
    <recommendedName>
        <fullName evidence="3">CTP synthase (glutamine hydrolyzing)</fullName>
        <ecNumber evidence="3">6.3.4.2</ecNumber>
    </recommendedName>
</protein>
<evidence type="ECO:0000313" key="12">
    <source>
        <dbReference type="EMBL" id="KAG8174437.1"/>
    </source>
</evidence>
<evidence type="ECO:0000256" key="6">
    <source>
        <dbReference type="ARBA" id="ARBA00022840"/>
    </source>
</evidence>
<dbReference type="GO" id="GO:0005737">
    <property type="term" value="C:cytoplasm"/>
    <property type="evidence" value="ECO:0007669"/>
    <property type="project" value="TreeGrafter"/>
</dbReference>
<comment type="catalytic activity">
    <reaction evidence="9">
        <text>UTP + L-glutamine + ATP + H2O = CTP + L-glutamate + ADP + phosphate + 2 H(+)</text>
        <dbReference type="Rhea" id="RHEA:26426"/>
        <dbReference type="ChEBI" id="CHEBI:15377"/>
        <dbReference type="ChEBI" id="CHEBI:15378"/>
        <dbReference type="ChEBI" id="CHEBI:29985"/>
        <dbReference type="ChEBI" id="CHEBI:30616"/>
        <dbReference type="ChEBI" id="CHEBI:37563"/>
        <dbReference type="ChEBI" id="CHEBI:43474"/>
        <dbReference type="ChEBI" id="CHEBI:46398"/>
        <dbReference type="ChEBI" id="CHEBI:58359"/>
        <dbReference type="ChEBI" id="CHEBI:456216"/>
        <dbReference type="EC" id="6.3.4.2"/>
    </reaction>
</comment>
<dbReference type="GO" id="GO:0003883">
    <property type="term" value="F:CTP synthase activity"/>
    <property type="evidence" value="ECO:0007669"/>
    <property type="project" value="UniProtKB-EC"/>
</dbReference>
<evidence type="ECO:0000256" key="8">
    <source>
        <dbReference type="ARBA" id="ARBA00022975"/>
    </source>
</evidence>
<comment type="caution">
    <text evidence="12">The sequence shown here is derived from an EMBL/GenBank/DDBJ whole genome shotgun (WGS) entry which is preliminary data.</text>
</comment>
<evidence type="ECO:0000256" key="3">
    <source>
        <dbReference type="ARBA" id="ARBA00012291"/>
    </source>
</evidence>
<feature type="domain" description="Glutamine amidotransferase" evidence="11">
    <location>
        <begin position="8"/>
        <end position="162"/>
    </location>
</feature>
<keyword evidence="8" id="KW-0665">Pyrimidine biosynthesis</keyword>
<evidence type="ECO:0000256" key="1">
    <source>
        <dbReference type="ARBA" id="ARBA00005171"/>
    </source>
</evidence>
<dbReference type="PROSITE" id="PS51273">
    <property type="entry name" value="GATASE_TYPE_1"/>
    <property type="match status" value="1"/>
</dbReference>
<evidence type="ECO:0000256" key="7">
    <source>
        <dbReference type="ARBA" id="ARBA00022962"/>
    </source>
</evidence>
<dbReference type="GO" id="GO:0005524">
    <property type="term" value="F:ATP binding"/>
    <property type="evidence" value="ECO:0007669"/>
    <property type="project" value="UniProtKB-KW"/>
</dbReference>
<comment type="similarity">
    <text evidence="2">Belongs to the CTP synthase family.</text>
</comment>
<dbReference type="EMBL" id="JAFNEN010001218">
    <property type="protein sequence ID" value="KAG8174437.1"/>
    <property type="molecule type" value="Genomic_DNA"/>
</dbReference>